<reference evidence="3 4" key="1">
    <citation type="submission" date="2006-05" db="EMBL/GenBank/DDBJ databases">
        <authorList>
            <person name="King G."/>
            <person name="Ferriera S."/>
            <person name="Johnson J."/>
            <person name="Kravitz S."/>
            <person name="Beeson K."/>
            <person name="Sutton G."/>
            <person name="Rogers Y.-H."/>
            <person name="Friedman R."/>
            <person name="Frazier M."/>
            <person name="Venter J.C."/>
        </authorList>
    </citation>
    <scope>NUCLEOTIDE SEQUENCE [LARGE SCALE GENOMIC DNA]</scope>
    <source>
        <strain evidence="4">ATCC 25650 / DSM 13394 / JCM 20685 / NBRC 16684 / NCIMB 2208 / IAM 12614 / B1</strain>
    </source>
</reference>
<evidence type="ECO:0000256" key="1">
    <source>
        <dbReference type="SAM" id="MobiDB-lite"/>
    </source>
</evidence>
<evidence type="ECO:0000313" key="3">
    <source>
        <dbReference type="EMBL" id="EAV40541.1"/>
    </source>
</evidence>
<keyword evidence="2" id="KW-1133">Transmembrane helix</keyword>
<comment type="caution">
    <text evidence="3">The sequence shown here is derived from an EMBL/GenBank/DDBJ whole genome shotgun (WGS) entry which is preliminary data.</text>
</comment>
<evidence type="ECO:0000313" key="4">
    <source>
        <dbReference type="Proteomes" id="UP000004848"/>
    </source>
</evidence>
<gene>
    <name evidence="3" type="ORF">SIAM614_21677</name>
</gene>
<dbReference type="eggNOG" id="ENOG5031KK0">
    <property type="taxonomic scope" value="Bacteria"/>
</dbReference>
<dbReference type="Proteomes" id="UP000004848">
    <property type="component" value="Unassembled WGS sequence"/>
</dbReference>
<proteinExistence type="predicted"/>
<sequence length="281" mass="30344">MPTGRTRRANQQPEETGMSVTPLEQVKPGTDAKPQQAGAEGKEQAVTARLQGRVDAFENGRLLGWAWDASSPSDRMTIHVFHDGERVLSKVAETQRIDLKRNGIGDGNYAFDIELPQAVAAAPGGLTVVAETPKGEAQLKLPRPSAEERAAEAAVAMPLAVVMEKVDRLIVAQRQSAIGQRDATAVLRETVQRIDALASNEGELGEAMSILKSGQGDLSQRVKELEVFLLRFDTTLKGFDDRLKALGEQSRNNLKVHMLVLAILLGFVGGMLFAAAGGLWR</sequence>
<keyword evidence="2" id="KW-0812">Transmembrane</keyword>
<evidence type="ECO:0000256" key="2">
    <source>
        <dbReference type="SAM" id="Phobius"/>
    </source>
</evidence>
<dbReference type="AlphaFoldDB" id="A0P370"/>
<accession>A0P370</accession>
<dbReference type="EMBL" id="AAUW01000029">
    <property type="protein sequence ID" value="EAV40541.1"/>
    <property type="molecule type" value="Genomic_DNA"/>
</dbReference>
<feature type="transmembrane region" description="Helical" evidence="2">
    <location>
        <begin position="259"/>
        <end position="280"/>
    </location>
</feature>
<organism evidence="3 4">
    <name type="scientific">Roseibium aggregatum (strain ATCC 25650 / DSM 13394 / JCM 20685 / NBRC 16684 / NCIMB 2208 / IAM 12614 / B1)</name>
    <name type="common">Stappia aggregata</name>
    <dbReference type="NCBI Taxonomy" id="384765"/>
    <lineage>
        <taxon>Bacteria</taxon>
        <taxon>Pseudomonadati</taxon>
        <taxon>Pseudomonadota</taxon>
        <taxon>Alphaproteobacteria</taxon>
        <taxon>Hyphomicrobiales</taxon>
        <taxon>Stappiaceae</taxon>
        <taxon>Roseibium</taxon>
    </lineage>
</organism>
<feature type="region of interest" description="Disordered" evidence="1">
    <location>
        <begin position="1"/>
        <end position="43"/>
    </location>
</feature>
<name>A0P370_ROSAI</name>
<protein>
    <submittedName>
        <fullName evidence="3">Putative membrane-anchored protein</fullName>
    </submittedName>
</protein>
<keyword evidence="2" id="KW-0472">Membrane</keyword>